<dbReference type="GO" id="GO:1902369">
    <property type="term" value="P:negative regulation of RNA catabolic process"/>
    <property type="evidence" value="ECO:0007669"/>
    <property type="project" value="TreeGrafter"/>
</dbReference>
<comment type="similarity">
    <text evidence="2">Belongs to the NRDE2 family.</text>
</comment>
<keyword evidence="5" id="KW-1185">Reference proteome</keyword>
<dbReference type="PANTHER" id="PTHR13471:SF0">
    <property type="entry name" value="NUCLEAR EXOSOME REGULATOR NRDE2"/>
    <property type="match status" value="1"/>
</dbReference>
<reference evidence="4 5" key="1">
    <citation type="submission" date="2020-02" db="EMBL/GenBank/DDBJ databases">
        <title>Draft genome sequence of Haematococcus lacustris strain NIES-144.</title>
        <authorList>
            <person name="Morimoto D."/>
            <person name="Nakagawa S."/>
            <person name="Yoshida T."/>
            <person name="Sawayama S."/>
        </authorList>
    </citation>
    <scope>NUCLEOTIDE SEQUENCE [LARGE SCALE GENOMIC DNA]</scope>
    <source>
        <strain evidence="4 5">NIES-144</strain>
    </source>
</reference>
<comment type="subcellular location">
    <subcellularLocation>
        <location evidence="1">Nucleus</location>
    </subcellularLocation>
</comment>
<gene>
    <name evidence="4" type="ORF">HaLaN_14087</name>
</gene>
<dbReference type="AlphaFoldDB" id="A0A699ZEY9"/>
<dbReference type="GO" id="GO:0071013">
    <property type="term" value="C:catalytic step 2 spliceosome"/>
    <property type="evidence" value="ECO:0007669"/>
    <property type="project" value="TreeGrafter"/>
</dbReference>
<proteinExistence type="inferred from homology"/>
<keyword evidence="3" id="KW-0539">Nucleus</keyword>
<dbReference type="GO" id="GO:0031048">
    <property type="term" value="P:regulatory ncRNA-mediated heterochromatin formation"/>
    <property type="evidence" value="ECO:0007669"/>
    <property type="project" value="TreeGrafter"/>
</dbReference>
<accession>A0A699ZEY9</accession>
<name>A0A699ZEY9_HAELA</name>
<comment type="caution">
    <text evidence="4">The sequence shown here is derived from an EMBL/GenBank/DDBJ whole genome shotgun (WGS) entry which is preliminary data.</text>
</comment>
<organism evidence="4 5">
    <name type="scientific">Haematococcus lacustris</name>
    <name type="common">Green alga</name>
    <name type="synonym">Haematococcus pluvialis</name>
    <dbReference type="NCBI Taxonomy" id="44745"/>
    <lineage>
        <taxon>Eukaryota</taxon>
        <taxon>Viridiplantae</taxon>
        <taxon>Chlorophyta</taxon>
        <taxon>core chlorophytes</taxon>
        <taxon>Chlorophyceae</taxon>
        <taxon>CS clade</taxon>
        <taxon>Chlamydomonadales</taxon>
        <taxon>Haematococcaceae</taxon>
        <taxon>Haematococcus</taxon>
    </lineage>
</organism>
<evidence type="ECO:0000256" key="3">
    <source>
        <dbReference type="ARBA" id="ARBA00023242"/>
    </source>
</evidence>
<feature type="non-terminal residue" evidence="4">
    <location>
        <position position="1"/>
    </location>
</feature>
<dbReference type="EMBL" id="BLLF01001149">
    <property type="protein sequence ID" value="GFH17448.1"/>
    <property type="molecule type" value="Genomic_DNA"/>
</dbReference>
<evidence type="ECO:0000313" key="4">
    <source>
        <dbReference type="EMBL" id="GFH17448.1"/>
    </source>
</evidence>
<dbReference type="InterPro" id="IPR013633">
    <property type="entry name" value="NRDE-2"/>
</dbReference>
<dbReference type="PANTHER" id="PTHR13471">
    <property type="entry name" value="TETRATRICOPEPTIDE-LIKE HELICAL"/>
    <property type="match status" value="1"/>
</dbReference>
<evidence type="ECO:0000313" key="5">
    <source>
        <dbReference type="Proteomes" id="UP000485058"/>
    </source>
</evidence>
<dbReference type="Proteomes" id="UP000485058">
    <property type="component" value="Unassembled WGS sequence"/>
</dbReference>
<protein>
    <submittedName>
        <fullName evidence="4">DUF1740-domain-containing protein</fullName>
    </submittedName>
</protein>
<evidence type="ECO:0000256" key="2">
    <source>
        <dbReference type="ARBA" id="ARBA00009265"/>
    </source>
</evidence>
<evidence type="ECO:0000256" key="1">
    <source>
        <dbReference type="ARBA" id="ARBA00004123"/>
    </source>
</evidence>
<sequence length="105" mass="10923">MYLSYEAECSNAEAVRRVFLRAVRACPGCKDVWMAGFAASAGMAANEVQQASLAAGGRTLVPGDAPAGAALSAREAAELLEVMAAKGLHVYTDVAEVVMMALEDE</sequence>